<dbReference type="AlphaFoldDB" id="A0A1G4IBR9"/>
<evidence type="ECO:0008006" key="3">
    <source>
        <dbReference type="Google" id="ProtNLM"/>
    </source>
</evidence>
<dbReference type="SUPFAM" id="SSF57903">
    <property type="entry name" value="FYVE/PHD zinc finger"/>
    <property type="match status" value="1"/>
</dbReference>
<name>A0A1G4IBR9_TRYEQ</name>
<organism evidence="1 2">
    <name type="scientific">Trypanosoma equiperdum</name>
    <dbReference type="NCBI Taxonomy" id="5694"/>
    <lineage>
        <taxon>Eukaryota</taxon>
        <taxon>Discoba</taxon>
        <taxon>Euglenozoa</taxon>
        <taxon>Kinetoplastea</taxon>
        <taxon>Metakinetoplastina</taxon>
        <taxon>Trypanosomatida</taxon>
        <taxon>Trypanosomatidae</taxon>
        <taxon>Trypanosoma</taxon>
    </lineage>
</organism>
<proteinExistence type="predicted"/>
<protein>
    <recommendedName>
        <fullName evidence="3">FYVE-type domain-containing protein</fullName>
    </recommendedName>
</protein>
<sequence>MGTIFSNVRTHEEVPPEVKDKVEPITYVPAPESARPRDGRFCSSCEEPFCFYFTPSTNCDWCGRQFCTHCCPERYLLRGNPCCPDCTKRAYTIKRSQLLKEHLSMMSSTRSAEVHVAN</sequence>
<dbReference type="GeneID" id="92375280"/>
<dbReference type="Gene3D" id="3.30.40.10">
    <property type="entry name" value="Zinc/RING finger domain, C3HC4 (zinc finger)"/>
    <property type="match status" value="1"/>
</dbReference>
<keyword evidence="2" id="KW-1185">Reference proteome</keyword>
<comment type="caution">
    <text evidence="1">The sequence shown here is derived from an EMBL/GenBank/DDBJ whole genome shotgun (WGS) entry which is preliminary data.</text>
</comment>
<dbReference type="RefSeq" id="XP_067080677.1">
    <property type="nucleotide sequence ID" value="XM_067224576.1"/>
</dbReference>
<dbReference type="InterPro" id="IPR013083">
    <property type="entry name" value="Znf_RING/FYVE/PHD"/>
</dbReference>
<dbReference type="InterPro" id="IPR011011">
    <property type="entry name" value="Znf_FYVE_PHD"/>
</dbReference>
<evidence type="ECO:0000313" key="2">
    <source>
        <dbReference type="Proteomes" id="UP000195570"/>
    </source>
</evidence>
<evidence type="ECO:0000313" key="1">
    <source>
        <dbReference type="EMBL" id="SCU69771.1"/>
    </source>
</evidence>
<accession>A0A1G4IBR9</accession>
<reference evidence="1" key="1">
    <citation type="submission" date="2016-09" db="EMBL/GenBank/DDBJ databases">
        <authorList>
            <person name="Hebert L."/>
            <person name="Moumen B."/>
        </authorList>
    </citation>
    <scope>NUCLEOTIDE SEQUENCE [LARGE SCALE GENOMIC DNA]</scope>
    <source>
        <strain evidence="1">OVI</strain>
    </source>
</reference>
<gene>
    <name evidence="1" type="ORF">TEOVI_000134000</name>
</gene>
<dbReference type="VEuPathDB" id="TriTrypDB:TEOVI_000134000"/>
<dbReference type="EMBL" id="CZPT02001306">
    <property type="protein sequence ID" value="SCU69771.1"/>
    <property type="molecule type" value="Genomic_DNA"/>
</dbReference>
<dbReference type="Proteomes" id="UP000195570">
    <property type="component" value="Unassembled WGS sequence"/>
</dbReference>